<feature type="compositionally biased region" description="Low complexity" evidence="1">
    <location>
        <begin position="174"/>
        <end position="187"/>
    </location>
</feature>
<keyword evidence="2" id="KW-0812">Transmembrane</keyword>
<evidence type="ECO:0000313" key="4">
    <source>
        <dbReference type="Proteomes" id="UP000756346"/>
    </source>
</evidence>
<evidence type="ECO:0000256" key="2">
    <source>
        <dbReference type="SAM" id="Phobius"/>
    </source>
</evidence>
<accession>A0A9P8Y6G7</accession>
<feature type="region of interest" description="Disordered" evidence="1">
    <location>
        <begin position="238"/>
        <end position="273"/>
    </location>
</feature>
<reference evidence="3" key="1">
    <citation type="journal article" date="2021" name="Nat. Commun.">
        <title>Genetic determinants of endophytism in the Arabidopsis root mycobiome.</title>
        <authorList>
            <person name="Mesny F."/>
            <person name="Miyauchi S."/>
            <person name="Thiergart T."/>
            <person name="Pickel B."/>
            <person name="Atanasova L."/>
            <person name="Karlsson M."/>
            <person name="Huettel B."/>
            <person name="Barry K.W."/>
            <person name="Haridas S."/>
            <person name="Chen C."/>
            <person name="Bauer D."/>
            <person name="Andreopoulos W."/>
            <person name="Pangilinan J."/>
            <person name="LaButti K."/>
            <person name="Riley R."/>
            <person name="Lipzen A."/>
            <person name="Clum A."/>
            <person name="Drula E."/>
            <person name="Henrissat B."/>
            <person name="Kohler A."/>
            <person name="Grigoriev I.V."/>
            <person name="Martin F.M."/>
            <person name="Hacquard S."/>
        </authorList>
    </citation>
    <scope>NUCLEOTIDE SEQUENCE</scope>
    <source>
        <strain evidence="3">MPI-CAGE-CH-0230</strain>
    </source>
</reference>
<dbReference type="EMBL" id="JAGTJQ010000006">
    <property type="protein sequence ID" value="KAH7029278.1"/>
    <property type="molecule type" value="Genomic_DNA"/>
</dbReference>
<dbReference type="GeneID" id="70177740"/>
<evidence type="ECO:0000256" key="1">
    <source>
        <dbReference type="SAM" id="MobiDB-lite"/>
    </source>
</evidence>
<dbReference type="AlphaFoldDB" id="A0A9P8Y6G7"/>
<feature type="compositionally biased region" description="Pro residues" evidence="1">
    <location>
        <begin position="52"/>
        <end position="62"/>
    </location>
</feature>
<keyword evidence="2" id="KW-0472">Membrane</keyword>
<keyword evidence="4" id="KW-1185">Reference proteome</keyword>
<dbReference type="Proteomes" id="UP000756346">
    <property type="component" value="Unassembled WGS sequence"/>
</dbReference>
<feature type="compositionally biased region" description="Low complexity" evidence="1">
    <location>
        <begin position="63"/>
        <end position="76"/>
    </location>
</feature>
<feature type="compositionally biased region" description="Low complexity" evidence="1">
    <location>
        <begin position="40"/>
        <end position="51"/>
    </location>
</feature>
<sequence length="273" mass="29056">MVAMVSSGAGSVQFQGRQILESPPPPSPRAVSDNTTVAATTSSPPISSSPSPTFPGPIPQSPPSTQETQRSSSSSGPPIQFAIGIGVGVGLLVLIASSIALFYHLRARKRARQAVRHPGIFKHAGAHADDASDAEHLGADFPPSSRHGRQQQQKQDRRLRALALVSKVTRKDNNNNTTTSNSNSSSNIRASPSMTWPRAMQGQTETKKKPRYYGSGDYEHWSPRQLDRHQQIYHAVSRLGGGGGDATTGVVAGAKPGIGGRDRSGWERLDGEP</sequence>
<evidence type="ECO:0008006" key="5">
    <source>
        <dbReference type="Google" id="ProtNLM"/>
    </source>
</evidence>
<protein>
    <recommendedName>
        <fullName evidence="5">Mid2 domain-containing protein</fullName>
    </recommendedName>
</protein>
<keyword evidence="2" id="KW-1133">Transmembrane helix</keyword>
<feature type="region of interest" description="Disordered" evidence="1">
    <location>
        <begin position="126"/>
        <end position="213"/>
    </location>
</feature>
<organism evidence="3 4">
    <name type="scientific">Microdochium trichocladiopsis</name>
    <dbReference type="NCBI Taxonomy" id="1682393"/>
    <lineage>
        <taxon>Eukaryota</taxon>
        <taxon>Fungi</taxon>
        <taxon>Dikarya</taxon>
        <taxon>Ascomycota</taxon>
        <taxon>Pezizomycotina</taxon>
        <taxon>Sordariomycetes</taxon>
        <taxon>Xylariomycetidae</taxon>
        <taxon>Xylariales</taxon>
        <taxon>Microdochiaceae</taxon>
        <taxon>Microdochium</taxon>
    </lineage>
</organism>
<comment type="caution">
    <text evidence="3">The sequence shown here is derived from an EMBL/GenBank/DDBJ whole genome shotgun (WGS) entry which is preliminary data.</text>
</comment>
<feature type="transmembrane region" description="Helical" evidence="2">
    <location>
        <begin position="79"/>
        <end position="103"/>
    </location>
</feature>
<gene>
    <name evidence="3" type="ORF">B0I36DRAFT_130121</name>
</gene>
<proteinExistence type="predicted"/>
<dbReference type="RefSeq" id="XP_046011566.1">
    <property type="nucleotide sequence ID" value="XM_046148194.1"/>
</dbReference>
<feature type="compositionally biased region" description="Basic and acidic residues" evidence="1">
    <location>
        <begin position="260"/>
        <end position="273"/>
    </location>
</feature>
<evidence type="ECO:0000313" key="3">
    <source>
        <dbReference type="EMBL" id="KAH7029278.1"/>
    </source>
</evidence>
<name>A0A9P8Y6G7_9PEZI</name>
<feature type="compositionally biased region" description="Basic and acidic residues" evidence="1">
    <location>
        <begin position="126"/>
        <end position="138"/>
    </location>
</feature>
<feature type="region of interest" description="Disordered" evidence="1">
    <location>
        <begin position="1"/>
        <end position="76"/>
    </location>
</feature>